<dbReference type="Proteomes" id="UP000717328">
    <property type="component" value="Unassembled WGS sequence"/>
</dbReference>
<evidence type="ECO:0000313" key="3">
    <source>
        <dbReference type="Proteomes" id="UP000717328"/>
    </source>
</evidence>
<name>A0A9P7FPI3_9AGAR</name>
<evidence type="ECO:0000256" key="1">
    <source>
        <dbReference type="SAM" id="Coils"/>
    </source>
</evidence>
<proteinExistence type="predicted"/>
<organism evidence="2 3">
    <name type="scientific">Sphagnurus paluster</name>
    <dbReference type="NCBI Taxonomy" id="117069"/>
    <lineage>
        <taxon>Eukaryota</taxon>
        <taxon>Fungi</taxon>
        <taxon>Dikarya</taxon>
        <taxon>Basidiomycota</taxon>
        <taxon>Agaricomycotina</taxon>
        <taxon>Agaricomycetes</taxon>
        <taxon>Agaricomycetidae</taxon>
        <taxon>Agaricales</taxon>
        <taxon>Tricholomatineae</taxon>
        <taxon>Lyophyllaceae</taxon>
        <taxon>Sphagnurus</taxon>
    </lineage>
</organism>
<reference evidence="2" key="1">
    <citation type="submission" date="2021-02" db="EMBL/GenBank/DDBJ databases">
        <authorList>
            <person name="Nieuwenhuis M."/>
            <person name="Van De Peppel L.J.J."/>
        </authorList>
    </citation>
    <scope>NUCLEOTIDE SEQUENCE</scope>
    <source>
        <strain evidence="2">D49</strain>
    </source>
</reference>
<dbReference type="InterPro" id="IPR027417">
    <property type="entry name" value="P-loop_NTPase"/>
</dbReference>
<dbReference type="Gene3D" id="3.40.50.300">
    <property type="entry name" value="P-loop containing nucleotide triphosphate hydrolases"/>
    <property type="match status" value="1"/>
</dbReference>
<comment type="caution">
    <text evidence="2">The sequence shown here is derived from an EMBL/GenBank/DDBJ whole genome shotgun (WGS) entry which is preliminary data.</text>
</comment>
<dbReference type="OrthoDB" id="8954335at2759"/>
<gene>
    <name evidence="2" type="ORF">H0H81_009233</name>
</gene>
<reference evidence="2" key="2">
    <citation type="submission" date="2021-10" db="EMBL/GenBank/DDBJ databases">
        <title>Phylogenomics reveals ancestral predisposition of the termite-cultivated fungus Termitomyces towards a domesticated lifestyle.</title>
        <authorList>
            <person name="Auxier B."/>
            <person name="Grum-Grzhimaylo A."/>
            <person name="Cardenas M.E."/>
            <person name="Lodge J.D."/>
            <person name="Laessoe T."/>
            <person name="Pedersen O."/>
            <person name="Smith M.E."/>
            <person name="Kuyper T.W."/>
            <person name="Franco-Molano E.A."/>
            <person name="Baroni T.J."/>
            <person name="Aanen D.K."/>
        </authorList>
    </citation>
    <scope>NUCLEOTIDE SEQUENCE</scope>
    <source>
        <strain evidence="2">D49</strain>
    </source>
</reference>
<feature type="coiled-coil region" evidence="1">
    <location>
        <begin position="151"/>
        <end position="203"/>
    </location>
</feature>
<keyword evidence="1" id="KW-0175">Coiled coil</keyword>
<dbReference type="EMBL" id="JABCKI010005981">
    <property type="protein sequence ID" value="KAG5636062.1"/>
    <property type="molecule type" value="Genomic_DNA"/>
</dbReference>
<sequence length="263" mass="30218">MLSGVIYMHRILDNRMGGISSRNFKMFRNLCGDKTLENVAIVTNMWAGVDLHIGEAREKELASKDMFFKPVLDKGAKLVRHDHTLESAHNIIRSFFNQVPQALQIQQELDSGMDISQTSAGRELDRDLMELITQHRKDIQAIIEEMKEASYLRDEQARQELAQDREKLQEEVKRIQADSENLASGYMEALRKLEERMNETQRTEKVSADIQDLQAHNEEQVRHWKATTPDNAVLEAKLGGAFPIFGFWGKMAVMLSPFSLSWK</sequence>
<keyword evidence="3" id="KW-1185">Reference proteome</keyword>
<evidence type="ECO:0000313" key="2">
    <source>
        <dbReference type="EMBL" id="KAG5636062.1"/>
    </source>
</evidence>
<accession>A0A9P7FPI3</accession>
<protein>
    <submittedName>
        <fullName evidence="2">Uncharacterized protein</fullName>
    </submittedName>
</protein>
<dbReference type="AlphaFoldDB" id="A0A9P7FPI3"/>